<keyword evidence="1" id="KW-0812">Transmembrane</keyword>
<organism evidence="2 3">
    <name type="scientific">Pseudoxanthomonas mexicana</name>
    <dbReference type="NCBI Taxonomy" id="128785"/>
    <lineage>
        <taxon>Bacteria</taxon>
        <taxon>Pseudomonadati</taxon>
        <taxon>Pseudomonadota</taxon>
        <taxon>Gammaproteobacteria</taxon>
        <taxon>Lysobacterales</taxon>
        <taxon>Lysobacteraceae</taxon>
        <taxon>Pseudoxanthomonas</taxon>
    </lineage>
</organism>
<reference evidence="2 3" key="1">
    <citation type="submission" date="2020-08" db="EMBL/GenBank/DDBJ databases">
        <title>Streptomycin Non-resistant strain, P. mexicana.</title>
        <authorList>
            <person name="Ganesh-Kumar S."/>
            <person name="Zhe T."/>
            <person name="Yu Z."/>
            <person name="Min Y."/>
        </authorList>
    </citation>
    <scope>NUCLEOTIDE SEQUENCE [LARGE SCALE GENOMIC DNA]</scope>
    <source>
        <strain evidence="2 3">GTZY2</strain>
    </source>
</reference>
<dbReference type="RefSeq" id="WP_187572488.1">
    <property type="nucleotide sequence ID" value="NZ_CP060731.1"/>
</dbReference>
<protein>
    <submittedName>
        <fullName evidence="2">DUF4345 domain-containing protein</fullName>
    </submittedName>
</protein>
<dbReference type="AlphaFoldDB" id="A0A7G9T9I2"/>
<evidence type="ECO:0000313" key="2">
    <source>
        <dbReference type="EMBL" id="QNN76757.1"/>
    </source>
</evidence>
<keyword evidence="1" id="KW-1133">Transmembrane helix</keyword>
<evidence type="ECO:0000256" key="1">
    <source>
        <dbReference type="SAM" id="Phobius"/>
    </source>
</evidence>
<proteinExistence type="predicted"/>
<evidence type="ECO:0000313" key="3">
    <source>
        <dbReference type="Proteomes" id="UP000515838"/>
    </source>
</evidence>
<dbReference type="EMBL" id="CP060731">
    <property type="protein sequence ID" value="QNN76757.1"/>
    <property type="molecule type" value="Genomic_DNA"/>
</dbReference>
<gene>
    <name evidence="2" type="ORF">IAE60_12485</name>
</gene>
<keyword evidence="1" id="KW-0472">Membrane</keyword>
<accession>A0A7G9T9I2</accession>
<name>A0A7G9T9I2_PSEMX</name>
<sequence>MTSAYLYLNAAIYLLLAVWCTLAPARTAAAVGYASLTRSGQTEYLTIYGGLQLGLAFLFAWFAWTQQMRTGLVLAMALYLPIVLFRSVALLRWWPVETATLALAVTEWLMLAAAFGLWWQGRSV</sequence>
<feature type="transmembrane region" description="Helical" evidence="1">
    <location>
        <begin position="45"/>
        <end position="64"/>
    </location>
</feature>
<dbReference type="GeneID" id="81471795"/>
<feature type="transmembrane region" description="Helical" evidence="1">
    <location>
        <begin position="100"/>
        <end position="119"/>
    </location>
</feature>
<dbReference type="Proteomes" id="UP000515838">
    <property type="component" value="Chromosome"/>
</dbReference>
<feature type="transmembrane region" description="Helical" evidence="1">
    <location>
        <begin position="71"/>
        <end position="94"/>
    </location>
</feature>